<comment type="similarity">
    <text evidence="1">Belongs to the RNA polymerase alpha chain family.</text>
</comment>
<evidence type="ECO:0000256" key="10">
    <source>
        <dbReference type="ARBA" id="ARBA00048552"/>
    </source>
</evidence>
<dbReference type="Gene3D" id="3.30.1360.10">
    <property type="entry name" value="RNA polymerase, RBP11-like subunit"/>
    <property type="match status" value="1"/>
</dbReference>
<evidence type="ECO:0000256" key="9">
    <source>
        <dbReference type="ARBA" id="ARBA00033070"/>
    </source>
</evidence>
<proteinExistence type="inferred from homology"/>
<evidence type="ECO:0000256" key="6">
    <source>
        <dbReference type="ARBA" id="ARBA00022695"/>
    </source>
</evidence>
<keyword evidence="4 13" id="KW-0240">DNA-directed RNA polymerase</keyword>
<sequence length="269" mass="29229">MENILLPSKMSFRDGDLENESILTIEPLHHGYGTTVGNALRRVLLSSLEGAAVTAVKIKGANHEYSTIEGVKEDTLEIILNLKLLRLKVHTDEPIILNLEVTGRQGEVTAKDISGNADVEIVNSDLVIATMTDKSATFHAEITVGRGRGFVPTEEQNSTGNDIGVMAMDAFFSPVVNVGITVENTRVGEITNYDKVNMNILTDGTVSAQEAVGDAVKILLNHFNWIEGQLAHASLTEKIAAASEDAEEVIDETKEEVENISEEIEETEE</sequence>
<dbReference type="GO" id="GO:0005737">
    <property type="term" value="C:cytoplasm"/>
    <property type="evidence" value="ECO:0007669"/>
    <property type="project" value="UniProtKB-ARBA"/>
</dbReference>
<dbReference type="AlphaFoldDB" id="A0A2M7XFC0"/>
<keyword evidence="7" id="KW-0804">Transcription</keyword>
<dbReference type="EMBL" id="PFWT01000009">
    <property type="protein sequence ID" value="PJA46577.1"/>
    <property type="molecule type" value="Genomic_DNA"/>
</dbReference>
<evidence type="ECO:0000256" key="1">
    <source>
        <dbReference type="ARBA" id="ARBA00007123"/>
    </source>
</evidence>
<accession>A0A2M7XFC0</accession>
<dbReference type="GO" id="GO:0000428">
    <property type="term" value="C:DNA-directed RNA polymerase complex"/>
    <property type="evidence" value="ECO:0007669"/>
    <property type="project" value="UniProtKB-KW"/>
</dbReference>
<name>A0A2M7XFC0_9BACT</name>
<dbReference type="FunFam" id="2.170.120.12:FF:000001">
    <property type="entry name" value="DNA-directed RNA polymerase subunit alpha"/>
    <property type="match status" value="1"/>
</dbReference>
<dbReference type="InterPro" id="IPR011263">
    <property type="entry name" value="DNA-dir_RNA_pol_RpoA/D/Rpb3"/>
</dbReference>
<evidence type="ECO:0000256" key="2">
    <source>
        <dbReference type="ARBA" id="ARBA00012418"/>
    </source>
</evidence>
<gene>
    <name evidence="13" type="primary">rpoA</name>
    <name evidence="13" type="ORF">CO173_02305</name>
</gene>
<evidence type="ECO:0000256" key="4">
    <source>
        <dbReference type="ARBA" id="ARBA00022478"/>
    </source>
</evidence>
<dbReference type="InterPro" id="IPR036643">
    <property type="entry name" value="RNApol_insert_sf"/>
</dbReference>
<organism evidence="13 14">
    <name type="scientific">Candidatus Uhrbacteria bacterium CG_4_9_14_3_um_filter_41_35</name>
    <dbReference type="NCBI Taxonomy" id="1975034"/>
    <lineage>
        <taxon>Bacteria</taxon>
        <taxon>Candidatus Uhriibacteriota</taxon>
    </lineage>
</organism>
<evidence type="ECO:0000259" key="12">
    <source>
        <dbReference type="SMART" id="SM00662"/>
    </source>
</evidence>
<dbReference type="Pfam" id="PF01193">
    <property type="entry name" value="RNA_pol_L"/>
    <property type="match status" value="1"/>
</dbReference>
<dbReference type="SUPFAM" id="SSF55257">
    <property type="entry name" value="RBP11-like subunits of RNA polymerase"/>
    <property type="match status" value="1"/>
</dbReference>
<dbReference type="GO" id="GO:0003677">
    <property type="term" value="F:DNA binding"/>
    <property type="evidence" value="ECO:0007669"/>
    <property type="project" value="InterPro"/>
</dbReference>
<evidence type="ECO:0000256" key="8">
    <source>
        <dbReference type="ARBA" id="ARBA00032524"/>
    </source>
</evidence>
<dbReference type="SUPFAM" id="SSF56553">
    <property type="entry name" value="Insert subdomain of RNA polymerase alpha subunit"/>
    <property type="match status" value="1"/>
</dbReference>
<comment type="caution">
    <text evidence="13">The sequence shown here is derived from an EMBL/GenBank/DDBJ whole genome shotgun (WGS) entry which is preliminary data.</text>
</comment>
<comment type="catalytic activity">
    <reaction evidence="10">
        <text>RNA(n) + a ribonucleoside 5'-triphosphate = RNA(n+1) + diphosphate</text>
        <dbReference type="Rhea" id="RHEA:21248"/>
        <dbReference type="Rhea" id="RHEA-COMP:14527"/>
        <dbReference type="Rhea" id="RHEA-COMP:17342"/>
        <dbReference type="ChEBI" id="CHEBI:33019"/>
        <dbReference type="ChEBI" id="CHEBI:61557"/>
        <dbReference type="ChEBI" id="CHEBI:140395"/>
        <dbReference type="EC" id="2.7.7.6"/>
    </reaction>
</comment>
<keyword evidence="11" id="KW-0175">Coiled coil</keyword>
<evidence type="ECO:0000256" key="3">
    <source>
        <dbReference type="ARBA" id="ARBA00015972"/>
    </source>
</evidence>
<evidence type="ECO:0000313" key="14">
    <source>
        <dbReference type="Proteomes" id="UP000231263"/>
    </source>
</evidence>
<dbReference type="NCBIfam" id="TIGR02027">
    <property type="entry name" value="rpoA"/>
    <property type="match status" value="1"/>
</dbReference>
<feature type="domain" description="DNA-directed RNA polymerase RpoA/D/Rpb3-type" evidence="12">
    <location>
        <begin position="20"/>
        <end position="229"/>
    </location>
</feature>
<dbReference type="CDD" id="cd06928">
    <property type="entry name" value="RNAP_alpha_NTD"/>
    <property type="match status" value="1"/>
</dbReference>
<reference evidence="14" key="1">
    <citation type="submission" date="2017-09" db="EMBL/GenBank/DDBJ databases">
        <title>Depth-based differentiation of microbial function through sediment-hosted aquifers and enrichment of novel symbionts in the deep terrestrial subsurface.</title>
        <authorList>
            <person name="Probst A.J."/>
            <person name="Ladd B."/>
            <person name="Jarett J.K."/>
            <person name="Geller-Mcgrath D.E."/>
            <person name="Sieber C.M.K."/>
            <person name="Emerson J.B."/>
            <person name="Anantharaman K."/>
            <person name="Thomas B.C."/>
            <person name="Malmstrom R."/>
            <person name="Stieglmeier M."/>
            <person name="Klingl A."/>
            <person name="Woyke T."/>
            <person name="Ryan C.M."/>
            <person name="Banfield J.F."/>
        </authorList>
    </citation>
    <scope>NUCLEOTIDE SEQUENCE [LARGE SCALE GENOMIC DNA]</scope>
</reference>
<dbReference type="InterPro" id="IPR011262">
    <property type="entry name" value="DNA-dir_RNA_pol_insert"/>
</dbReference>
<dbReference type="Proteomes" id="UP000231263">
    <property type="component" value="Unassembled WGS sequence"/>
</dbReference>
<dbReference type="Pfam" id="PF01000">
    <property type="entry name" value="RNA_pol_A_bac"/>
    <property type="match status" value="1"/>
</dbReference>
<evidence type="ECO:0000256" key="5">
    <source>
        <dbReference type="ARBA" id="ARBA00022679"/>
    </source>
</evidence>
<dbReference type="GO" id="GO:0003899">
    <property type="term" value="F:DNA-directed RNA polymerase activity"/>
    <property type="evidence" value="ECO:0007669"/>
    <property type="project" value="UniProtKB-EC"/>
</dbReference>
<dbReference type="EC" id="2.7.7.6" evidence="2"/>
<dbReference type="Gene3D" id="2.170.120.12">
    <property type="entry name" value="DNA-directed RNA polymerase, insert domain"/>
    <property type="match status" value="1"/>
</dbReference>
<keyword evidence="5" id="KW-0808">Transferase</keyword>
<dbReference type="InterPro" id="IPR011773">
    <property type="entry name" value="DNA-dir_RpoA"/>
</dbReference>
<keyword evidence="6" id="KW-0548">Nucleotidyltransferase</keyword>
<feature type="coiled-coil region" evidence="11">
    <location>
        <begin position="232"/>
        <end position="263"/>
    </location>
</feature>
<dbReference type="SMART" id="SM00662">
    <property type="entry name" value="RPOLD"/>
    <property type="match status" value="1"/>
</dbReference>
<evidence type="ECO:0000256" key="7">
    <source>
        <dbReference type="ARBA" id="ARBA00023163"/>
    </source>
</evidence>
<evidence type="ECO:0000256" key="11">
    <source>
        <dbReference type="SAM" id="Coils"/>
    </source>
</evidence>
<dbReference type="GO" id="GO:0006351">
    <property type="term" value="P:DNA-templated transcription"/>
    <property type="evidence" value="ECO:0007669"/>
    <property type="project" value="InterPro"/>
</dbReference>
<protein>
    <recommendedName>
        <fullName evidence="3">DNA-directed RNA polymerase subunit alpha</fullName>
        <ecNumber evidence="2">2.7.7.6</ecNumber>
    </recommendedName>
    <alternativeName>
        <fullName evidence="9">RNA polymerase subunit alpha</fullName>
    </alternativeName>
    <alternativeName>
        <fullName evidence="8">Transcriptase subunit alpha</fullName>
    </alternativeName>
</protein>
<dbReference type="InterPro" id="IPR036603">
    <property type="entry name" value="RBP11-like"/>
</dbReference>
<dbReference type="GO" id="GO:0046983">
    <property type="term" value="F:protein dimerization activity"/>
    <property type="evidence" value="ECO:0007669"/>
    <property type="project" value="InterPro"/>
</dbReference>
<evidence type="ECO:0000313" key="13">
    <source>
        <dbReference type="EMBL" id="PJA46577.1"/>
    </source>
</evidence>